<dbReference type="Pfam" id="PF00550">
    <property type="entry name" value="PP-binding"/>
    <property type="match status" value="1"/>
</dbReference>
<keyword evidence="7" id="KW-0436">Ligase</keyword>
<dbReference type="CDD" id="cd02440">
    <property type="entry name" value="AdoMet_MTases"/>
    <property type="match status" value="1"/>
</dbReference>
<keyword evidence="5" id="KW-0596">Phosphopantetheine</keyword>
<dbReference type="FunFam" id="3.30.559.10:FF:000023">
    <property type="entry name" value="Non-ribosomal peptide synthetase"/>
    <property type="match status" value="1"/>
</dbReference>
<dbReference type="Pfam" id="PF18563">
    <property type="entry name" value="TubC_N"/>
    <property type="match status" value="1"/>
</dbReference>
<dbReference type="Proteomes" id="UP000198318">
    <property type="component" value="Unassembled WGS sequence"/>
</dbReference>
<dbReference type="SMART" id="SM00823">
    <property type="entry name" value="PKS_PP"/>
    <property type="match status" value="1"/>
</dbReference>
<dbReference type="Gene3D" id="3.30.300.30">
    <property type="match status" value="2"/>
</dbReference>
<dbReference type="InterPro" id="IPR013217">
    <property type="entry name" value="Methyltransf_12"/>
</dbReference>
<dbReference type="SUPFAM" id="SSF47336">
    <property type="entry name" value="ACP-like"/>
    <property type="match status" value="1"/>
</dbReference>
<protein>
    <recommendedName>
        <fullName evidence="4">Phenyloxazoline synthase MbtB</fullName>
    </recommendedName>
    <alternativeName>
        <fullName evidence="9">Mycobactin synthetase protein B</fullName>
    </alternativeName>
</protein>
<organism evidence="11 12">
    <name type="scientific">Actinomadura meyerae</name>
    <dbReference type="NCBI Taxonomy" id="240840"/>
    <lineage>
        <taxon>Bacteria</taxon>
        <taxon>Bacillati</taxon>
        <taxon>Actinomycetota</taxon>
        <taxon>Actinomycetes</taxon>
        <taxon>Streptosporangiales</taxon>
        <taxon>Thermomonosporaceae</taxon>
        <taxon>Actinomadura</taxon>
    </lineage>
</organism>
<proteinExistence type="inferred from homology"/>
<accession>A0A239GJZ9</accession>
<dbReference type="Pfam" id="PF00501">
    <property type="entry name" value="AMP-binding"/>
    <property type="match status" value="1"/>
</dbReference>
<dbReference type="PROSITE" id="PS00455">
    <property type="entry name" value="AMP_BINDING"/>
    <property type="match status" value="1"/>
</dbReference>
<dbReference type="GO" id="GO:0008610">
    <property type="term" value="P:lipid biosynthetic process"/>
    <property type="evidence" value="ECO:0007669"/>
    <property type="project" value="UniProtKB-ARBA"/>
</dbReference>
<gene>
    <name evidence="11" type="ORF">SAMN05443665_1007215</name>
</gene>
<dbReference type="InterPro" id="IPR023213">
    <property type="entry name" value="CAT-like_dom_sf"/>
</dbReference>
<dbReference type="InterPro" id="IPR001242">
    <property type="entry name" value="Condensation_dom"/>
</dbReference>
<comment type="similarity">
    <text evidence="3">Belongs to the ATP-dependent AMP-binding enzyme family. MbtB subfamily.</text>
</comment>
<evidence type="ECO:0000313" key="12">
    <source>
        <dbReference type="Proteomes" id="UP000198318"/>
    </source>
</evidence>
<dbReference type="PANTHER" id="PTHR45527">
    <property type="entry name" value="NONRIBOSOMAL PEPTIDE SYNTHETASE"/>
    <property type="match status" value="1"/>
</dbReference>
<dbReference type="InterPro" id="IPR057737">
    <property type="entry name" value="Condensation_MtbB-like"/>
</dbReference>
<keyword evidence="6" id="KW-0597">Phosphoprotein</keyword>
<dbReference type="FunFam" id="3.30.559.30:FF:000006">
    <property type="entry name" value="Yersiniabactin polyketide/non-ribosomal peptide synthetase"/>
    <property type="match status" value="1"/>
</dbReference>
<dbReference type="GO" id="GO:0009403">
    <property type="term" value="P:toxin biosynthetic process"/>
    <property type="evidence" value="ECO:0007669"/>
    <property type="project" value="UniProtKB-ARBA"/>
</dbReference>
<sequence>MAQDLLNELHERGIKLRVTDGRLDVLAPTGSLTPELRARLRGNRDELLDLLRRSESEEAPAGIVPRPEERYEPFPLTDIQHAYWVGRGSAVELGGVSTHLYFELDAEGLDVARLNASLRKVIDRHDMLRAVVQPDGRQRVLRDVPAYEIPVTDAAGLPPDRRDEVTRALRAEMDHQSVSTDTWPLFDIRAVATGPDTLRLYFGFDIMILDGLSLYLLFQDWRRFYEDPGWAPEPLELSYRDVVLHEERERESARYKRAEEYWLERLETLPPAPALPLATRPSQLARTEFTRRQARLPEERWTAVKRTAQMHGITPSTVLMNAFAEVLRQWSAQPDFTLNLTLFNRPRAHPEIDRVIGDFTTLTMLEVRDDAVASFAGRAGRIQRQLMRDMEHLAYSGVRVQRERSRRLGSGPTAAMPIVFTSALVFGTPDHDPSEGIRFFGEQVHGLTQTPQVWLDHQVSEEDGDLTYNWDSVEGLFPAGMLDDMFAAYNALLDRLARDEDAWSRPGALAALPDWQADERLRANSPEPSAGSTPAAADATLCGLVEAQAARTPDATAVADSAGEHTYGEIVAHGRRLARRLRELGAVPDTLVGVVMDKGWEQVAGVVGVTASGAAYLPIDPQWPEARRADLLAQGAVQIVVTTPTLRDRLAWPPGVRVVTFADDEVRAAGDGPLPHSPAPGDLAYVIFTSGSTGRPKGVMIDHRGAVNTVAEINRRFRIGPADRVLALSALSFDLSVYDVFGTLAAGGTVVMPAPDRHHDPSHWTELVRRHGVTVWNSVPALMQAWTDAQVRSDGAADSTLRLALLSGDWIPVSLPDAVRALHPRAEVISLGGATEASIWSVCYPIGDVPPEWSSIPYGKPLRGQTLHVLDDRFRPRPVWATGEIFIGGIGVARGYWADPERTAERFVTNPATGERLYRTGDLGRYLPGGDIEFLGREDHQVKINGYRIELGEINAALERRPDVGESVVTVRAEPRTGRRQLVAYVVPSGAAGAGDGQDGEPVHDAWDSAVEAGGSELARVSAELGAELSRYRDVWRAVERLCPPVMARTFARLGLFQTAGEAATGAAVVERHGIKPVYGDLVERWMAVLADEGYLTGTAHAGEFRCERPFDAEELDRTVREGLDAIDARESERALLDYFRTCADRQPELLRGEVSPLSLLLPGGDSTVTDALYSGNPVSRLQNRIVAKAAAAFCRQAGAGAGRTVRILEVGAGTGATAAEVFAELPADGVRYSFTDVSKYFCQRARARFADRGFVDYAVYDIDRPPGDQGVAPGSVDLVIAANVMHDAADPDRSLGHLRSALAPGGLLLLIEGTANSLQQLVTVGFLEGLAKGHGDGEGPLLPVSRWRDLATAAGFARFGSIPDGPAVVDVHVQHVLAALAPAGRPAPDAGRLRGDLAELLPDYMVPRHYVFVDRLPLSANGKVDPSALPLPWEQEAAGDLVAPRDDMERRLFEIWSDALGHAEFGVEESFFELGADSLHAVGIIDRLRDEAGLDVTAEEGLELLFDNPTISELATAVRERTAAP</sequence>
<dbReference type="InterPro" id="IPR036736">
    <property type="entry name" value="ACP-like_sf"/>
</dbReference>
<dbReference type="Gene3D" id="2.30.38.10">
    <property type="entry name" value="Luciferase, Domain 3"/>
    <property type="match status" value="1"/>
</dbReference>
<dbReference type="EMBL" id="FZOR01000007">
    <property type="protein sequence ID" value="SNS68813.1"/>
    <property type="molecule type" value="Genomic_DNA"/>
</dbReference>
<dbReference type="InterPro" id="IPR020845">
    <property type="entry name" value="AMP-binding_CS"/>
</dbReference>
<dbReference type="GO" id="GO:0016874">
    <property type="term" value="F:ligase activity"/>
    <property type="evidence" value="ECO:0007669"/>
    <property type="project" value="UniProtKB-KW"/>
</dbReference>
<evidence type="ECO:0000256" key="5">
    <source>
        <dbReference type="ARBA" id="ARBA00022450"/>
    </source>
</evidence>
<dbReference type="FunFam" id="3.40.50.12780:FF:000012">
    <property type="entry name" value="Non-ribosomal peptide synthetase"/>
    <property type="match status" value="1"/>
</dbReference>
<dbReference type="FunFam" id="3.40.50.980:FF:000001">
    <property type="entry name" value="Non-ribosomal peptide synthetase"/>
    <property type="match status" value="1"/>
</dbReference>
<dbReference type="Gene3D" id="3.30.559.10">
    <property type="entry name" value="Chloramphenicol acetyltransferase-like domain"/>
    <property type="match status" value="1"/>
</dbReference>
<dbReference type="SUPFAM" id="SSF52777">
    <property type="entry name" value="CoA-dependent acyltransferases"/>
    <property type="match status" value="2"/>
</dbReference>
<evidence type="ECO:0000256" key="7">
    <source>
        <dbReference type="ARBA" id="ARBA00022598"/>
    </source>
</evidence>
<comment type="cofactor">
    <cofactor evidence="1">
        <name>pantetheine 4'-phosphate</name>
        <dbReference type="ChEBI" id="CHEBI:47942"/>
    </cofactor>
</comment>
<dbReference type="Pfam" id="PF00668">
    <property type="entry name" value="Condensation"/>
    <property type="match status" value="1"/>
</dbReference>
<evidence type="ECO:0000256" key="2">
    <source>
        <dbReference type="ARBA" id="ARBA00005102"/>
    </source>
</evidence>
<dbReference type="InterPro" id="IPR029063">
    <property type="entry name" value="SAM-dependent_MTases_sf"/>
</dbReference>
<evidence type="ECO:0000256" key="9">
    <source>
        <dbReference type="ARBA" id="ARBA00033440"/>
    </source>
</evidence>
<evidence type="ECO:0000313" key="11">
    <source>
        <dbReference type="EMBL" id="SNS68813.1"/>
    </source>
</evidence>
<dbReference type="RefSeq" id="WP_089325779.1">
    <property type="nucleotide sequence ID" value="NZ_FZOR01000007.1"/>
</dbReference>
<dbReference type="GO" id="GO:0031177">
    <property type="term" value="F:phosphopantetheine binding"/>
    <property type="evidence" value="ECO:0007669"/>
    <property type="project" value="InterPro"/>
</dbReference>
<evidence type="ECO:0000256" key="3">
    <source>
        <dbReference type="ARBA" id="ARBA00007380"/>
    </source>
</evidence>
<dbReference type="Pfam" id="PF08242">
    <property type="entry name" value="Methyltransf_12"/>
    <property type="match status" value="1"/>
</dbReference>
<feature type="domain" description="Carrier" evidence="10">
    <location>
        <begin position="1444"/>
        <end position="1523"/>
    </location>
</feature>
<dbReference type="InterPro" id="IPR020806">
    <property type="entry name" value="PKS_PP-bd"/>
</dbReference>
<dbReference type="PROSITE" id="PS50075">
    <property type="entry name" value="CARRIER"/>
    <property type="match status" value="1"/>
</dbReference>
<evidence type="ECO:0000259" key="10">
    <source>
        <dbReference type="PROSITE" id="PS50075"/>
    </source>
</evidence>
<evidence type="ECO:0000256" key="4">
    <source>
        <dbReference type="ARBA" id="ARBA00016743"/>
    </source>
</evidence>
<dbReference type="SUPFAM" id="SSF53335">
    <property type="entry name" value="S-adenosyl-L-methionine-dependent methyltransferases"/>
    <property type="match status" value="1"/>
</dbReference>
<evidence type="ECO:0000256" key="8">
    <source>
        <dbReference type="ARBA" id="ARBA00022737"/>
    </source>
</evidence>
<dbReference type="InterPro" id="IPR044894">
    <property type="entry name" value="TubC_N_sf"/>
</dbReference>
<dbReference type="SUPFAM" id="SSF56801">
    <property type="entry name" value="Acetyl-CoA synthetase-like"/>
    <property type="match status" value="1"/>
</dbReference>
<dbReference type="NCBIfam" id="TIGR01733">
    <property type="entry name" value="AA-adenyl-dom"/>
    <property type="match status" value="1"/>
</dbReference>
<dbReference type="OrthoDB" id="2472181at2"/>
<dbReference type="CDD" id="cd19535">
    <property type="entry name" value="Cyc_NRPS"/>
    <property type="match status" value="1"/>
</dbReference>
<dbReference type="GO" id="GO:0043041">
    <property type="term" value="P:amino acid activation for nonribosomal peptide biosynthetic process"/>
    <property type="evidence" value="ECO:0007669"/>
    <property type="project" value="TreeGrafter"/>
</dbReference>
<dbReference type="Gene3D" id="3.30.559.30">
    <property type="entry name" value="Nonribosomal peptide synthetase, condensation domain"/>
    <property type="match status" value="1"/>
</dbReference>
<evidence type="ECO:0000256" key="1">
    <source>
        <dbReference type="ARBA" id="ARBA00001957"/>
    </source>
</evidence>
<dbReference type="Gene3D" id="1.10.1200.10">
    <property type="entry name" value="ACP-like"/>
    <property type="match status" value="1"/>
</dbReference>
<dbReference type="InterPro" id="IPR041464">
    <property type="entry name" value="TubC_N"/>
</dbReference>
<dbReference type="PANTHER" id="PTHR45527:SF10">
    <property type="entry name" value="PYOCHELIN SYNTHASE PCHF"/>
    <property type="match status" value="1"/>
</dbReference>
<dbReference type="Gene3D" id="3.40.50.980">
    <property type="match status" value="2"/>
</dbReference>
<comment type="pathway">
    <text evidence="2">Siderophore biosynthesis; mycobactin biosynthesis.</text>
</comment>
<dbReference type="InterPro" id="IPR009081">
    <property type="entry name" value="PP-bd_ACP"/>
</dbReference>
<dbReference type="GO" id="GO:0005737">
    <property type="term" value="C:cytoplasm"/>
    <property type="evidence" value="ECO:0007669"/>
    <property type="project" value="TreeGrafter"/>
</dbReference>
<dbReference type="InterPro" id="IPR006162">
    <property type="entry name" value="Ppantetheine_attach_site"/>
</dbReference>
<dbReference type="InterPro" id="IPR045851">
    <property type="entry name" value="AMP-bd_C_sf"/>
</dbReference>
<dbReference type="PROSITE" id="PS00012">
    <property type="entry name" value="PHOSPHOPANTETHEINE"/>
    <property type="match status" value="1"/>
</dbReference>
<evidence type="ECO:0000256" key="6">
    <source>
        <dbReference type="ARBA" id="ARBA00022553"/>
    </source>
</evidence>
<keyword evidence="8" id="KW-0677">Repeat</keyword>
<dbReference type="Gene3D" id="1.10.10.1830">
    <property type="entry name" value="Non-ribosomal peptide synthase, adenylation domain"/>
    <property type="match status" value="1"/>
</dbReference>
<dbReference type="Gene3D" id="3.40.50.150">
    <property type="entry name" value="Vaccinia Virus protein VP39"/>
    <property type="match status" value="1"/>
</dbReference>
<reference evidence="11 12" key="1">
    <citation type="submission" date="2017-06" db="EMBL/GenBank/DDBJ databases">
        <authorList>
            <person name="Kim H.J."/>
            <person name="Triplett B.A."/>
        </authorList>
    </citation>
    <scope>NUCLEOTIDE SEQUENCE [LARGE SCALE GENOMIC DNA]</scope>
    <source>
        <strain evidence="11 12">DSM 44715</strain>
    </source>
</reference>
<dbReference type="InterPro" id="IPR010071">
    <property type="entry name" value="AA_adenyl_dom"/>
</dbReference>
<keyword evidence="12" id="KW-1185">Reference proteome</keyword>
<name>A0A239GJZ9_9ACTN</name>
<dbReference type="InterPro" id="IPR000873">
    <property type="entry name" value="AMP-dep_synth/lig_dom"/>
</dbReference>